<dbReference type="InterPro" id="IPR004431">
    <property type="entry name" value="3-IsopropMal_deHydase_ssu"/>
</dbReference>
<feature type="compositionally biased region" description="Polar residues" evidence="22">
    <location>
        <begin position="1475"/>
        <end position="1487"/>
    </location>
</feature>
<dbReference type="Gene3D" id="3.20.19.10">
    <property type="entry name" value="Aconitase, domain 4"/>
    <property type="match status" value="1"/>
</dbReference>
<dbReference type="Proteomes" id="UP000777482">
    <property type="component" value="Unassembled WGS sequence"/>
</dbReference>
<keyword evidence="11" id="KW-0004">4Fe-4S</keyword>
<evidence type="ECO:0000256" key="22">
    <source>
        <dbReference type="SAM" id="MobiDB-lite"/>
    </source>
</evidence>
<evidence type="ECO:0000313" key="24">
    <source>
        <dbReference type="EMBL" id="KAG0659013.1"/>
    </source>
</evidence>
<comment type="cofactor">
    <cofactor evidence="3">
        <name>[4Fe-4S] cluster</name>
        <dbReference type="ChEBI" id="CHEBI:49883"/>
    </cofactor>
</comment>
<keyword evidence="25" id="KW-1185">Reference proteome</keyword>
<dbReference type="InterPro" id="IPR027267">
    <property type="entry name" value="AH/BAR_dom_sf"/>
</dbReference>
<dbReference type="GO" id="GO:0051539">
    <property type="term" value="F:4 iron, 4 sulfur cluster binding"/>
    <property type="evidence" value="ECO:0007669"/>
    <property type="project" value="UniProtKB-KW"/>
</dbReference>
<evidence type="ECO:0000256" key="9">
    <source>
        <dbReference type="ARBA" id="ARBA00014371"/>
    </source>
</evidence>
<dbReference type="InterPro" id="IPR033941">
    <property type="entry name" value="IPMI_cat"/>
</dbReference>
<protein>
    <recommendedName>
        <fullName evidence="9">3-isopropylmalate dehydratase</fullName>
        <ecNumber evidence="8">4.2.1.33</ecNumber>
    </recommendedName>
    <alternativeName>
        <fullName evidence="19">Alpha-IPM isomerase</fullName>
    </alternativeName>
    <alternativeName>
        <fullName evidence="20">Isopropylmalate isomerase</fullName>
    </alternativeName>
</protein>
<dbReference type="InterPro" id="IPR002645">
    <property type="entry name" value="STAS_dom"/>
</dbReference>
<dbReference type="NCBIfam" id="TIGR00170">
    <property type="entry name" value="leuC"/>
    <property type="match status" value="1"/>
</dbReference>
<evidence type="ECO:0000256" key="19">
    <source>
        <dbReference type="ARBA" id="ARBA00031631"/>
    </source>
</evidence>
<evidence type="ECO:0000256" key="10">
    <source>
        <dbReference type="ARBA" id="ARBA00022430"/>
    </source>
</evidence>
<feature type="coiled-coil region" evidence="21">
    <location>
        <begin position="1236"/>
        <end position="1288"/>
    </location>
</feature>
<dbReference type="InterPro" id="IPR001030">
    <property type="entry name" value="Acoase/IPM_deHydtase_lsu_aba"/>
</dbReference>
<dbReference type="InterPro" id="IPR050067">
    <property type="entry name" value="IPM_dehydratase_rel_enz"/>
</dbReference>
<dbReference type="NCBIfam" id="TIGR01458">
    <property type="entry name" value="HAD-SF-IIA-hyp3"/>
    <property type="match status" value="1"/>
</dbReference>
<dbReference type="Gene3D" id="3.40.50.1000">
    <property type="entry name" value="HAD superfamily/HAD-like"/>
    <property type="match status" value="2"/>
</dbReference>
<dbReference type="InterPro" id="IPR004430">
    <property type="entry name" value="3-IsopropMal_deHydase_lsu"/>
</dbReference>
<dbReference type="GO" id="GO:0046872">
    <property type="term" value="F:metal ion binding"/>
    <property type="evidence" value="ECO:0007669"/>
    <property type="project" value="UniProtKB-KW"/>
</dbReference>
<evidence type="ECO:0000256" key="15">
    <source>
        <dbReference type="ARBA" id="ARBA00023004"/>
    </source>
</evidence>
<keyword evidence="16" id="KW-0411">Iron-sulfur</keyword>
<keyword evidence="13" id="KW-0479">Metal-binding</keyword>
<evidence type="ECO:0000256" key="3">
    <source>
        <dbReference type="ARBA" id="ARBA00001966"/>
    </source>
</evidence>
<dbReference type="PROSITE" id="PS01244">
    <property type="entry name" value="ACONITASE_2"/>
    <property type="match status" value="1"/>
</dbReference>
<dbReference type="InterPro" id="IPR033940">
    <property type="entry name" value="IPMI_Swivel"/>
</dbReference>
<dbReference type="Gene3D" id="1.20.1270.60">
    <property type="entry name" value="Arfaptin homology (AH) domain/BAR domain"/>
    <property type="match status" value="1"/>
</dbReference>
<keyword evidence="18" id="KW-0100">Branched-chain amino acid biosynthesis</keyword>
<evidence type="ECO:0000256" key="5">
    <source>
        <dbReference type="ARBA" id="ARBA00004729"/>
    </source>
</evidence>
<dbReference type="NCBIfam" id="TIGR00171">
    <property type="entry name" value="leuD"/>
    <property type="match status" value="1"/>
</dbReference>
<evidence type="ECO:0000256" key="8">
    <source>
        <dbReference type="ARBA" id="ARBA00011998"/>
    </source>
</evidence>
<keyword evidence="15" id="KW-0408">Iron</keyword>
<evidence type="ECO:0000256" key="12">
    <source>
        <dbReference type="ARBA" id="ARBA00022605"/>
    </source>
</evidence>
<dbReference type="PROSITE" id="PS00450">
    <property type="entry name" value="ACONITASE_1"/>
    <property type="match status" value="1"/>
</dbReference>
<dbReference type="EMBL" id="PUHQ01000059">
    <property type="protein sequence ID" value="KAG0659013.1"/>
    <property type="molecule type" value="Genomic_DNA"/>
</dbReference>
<evidence type="ECO:0000256" key="14">
    <source>
        <dbReference type="ARBA" id="ARBA00022842"/>
    </source>
</evidence>
<proteinExistence type="inferred from homology"/>
<keyword evidence="14" id="KW-0460">Magnesium</keyword>
<evidence type="ECO:0000256" key="7">
    <source>
        <dbReference type="ARBA" id="ARBA00007958"/>
    </source>
</evidence>
<evidence type="ECO:0000313" key="25">
    <source>
        <dbReference type="Proteomes" id="UP000777482"/>
    </source>
</evidence>
<feature type="compositionally biased region" description="Polar residues" evidence="22">
    <location>
        <begin position="1496"/>
        <end position="1509"/>
    </location>
</feature>
<feature type="compositionally biased region" description="Low complexity" evidence="22">
    <location>
        <begin position="1460"/>
        <end position="1473"/>
    </location>
</feature>
<keyword evidence="12" id="KW-0028">Amino-acid biosynthesis</keyword>
<dbReference type="SUPFAM" id="SSF56784">
    <property type="entry name" value="HAD-like"/>
    <property type="match status" value="1"/>
</dbReference>
<keyword evidence="21" id="KW-0175">Coiled coil</keyword>
<dbReference type="GO" id="GO:0016791">
    <property type="term" value="F:phosphatase activity"/>
    <property type="evidence" value="ECO:0007669"/>
    <property type="project" value="InterPro"/>
</dbReference>
<dbReference type="OrthoDB" id="2279155at2759"/>
<organism evidence="24 25">
    <name type="scientific">Rhodotorula mucilaginosa</name>
    <name type="common">Yeast</name>
    <name type="synonym">Rhodotorula rubra</name>
    <dbReference type="NCBI Taxonomy" id="5537"/>
    <lineage>
        <taxon>Eukaryota</taxon>
        <taxon>Fungi</taxon>
        <taxon>Dikarya</taxon>
        <taxon>Basidiomycota</taxon>
        <taxon>Pucciniomycotina</taxon>
        <taxon>Microbotryomycetes</taxon>
        <taxon>Sporidiobolales</taxon>
        <taxon>Sporidiobolaceae</taxon>
        <taxon>Rhodotorula</taxon>
    </lineage>
</organism>
<dbReference type="Gene3D" id="3.30.499.10">
    <property type="entry name" value="Aconitase, domain 3"/>
    <property type="match status" value="2"/>
</dbReference>
<evidence type="ECO:0000256" key="20">
    <source>
        <dbReference type="ARBA" id="ARBA00033368"/>
    </source>
</evidence>
<gene>
    <name evidence="24" type="primary">LEU1</name>
    <name evidence="24" type="ORF">C6P46_005398</name>
</gene>
<dbReference type="NCBIfam" id="NF002458">
    <property type="entry name" value="PRK01641.1"/>
    <property type="match status" value="1"/>
</dbReference>
<sequence>MARLRALLIDLSGTHHVGDVATPDAARALDKLRDAGIALRFVSNTSKESRASLLSKLSKMRLDVREEELFTSLSAAAQVVRTRRLNPFYLLSSSAREDFPATTPGAHDSVVVGLAPAAFEYKQLNEAFRLLAGEEGTGKKGQVPLIVTHKARYFGDKDGKLSLGPGPFISALEEASGARAEIVGKPEPAFFQLALDSLKSLSLSPPEIGMIGDDVQQDVGPAVAALGLRRYLVQTGKYRSGDEEKCEAGRPEWYSPTDWPANSVFDNHVVHVAEDGTTIMYIDRHIVHEVTSPQAFEGLSRAGRKVRRLDGTLATVDHNVPTSSRKNFKDSASFIKEADSRLQVVTLEENVRKFGVQFFGMTDKRQGIVHVRAKAKTTRFGSESANHPVPLAQVIGPEQGFTLPGTTVVCGDSHTSTHGAFGALAFGIGTSEVEHVLATQTILQKKSQNMRVQIDGDLAPGVTSKDVMLHVIGEIGTAGGTGSVIEFCGTAVEKMSMEARMSMANMSIEGGARAGMFAPDEITFEYLKGKPLAPKGAEWDQAVEFWKSLRSDEGAHYDKVVKINAADIPPTVTWGTSPEDTVSIDGTVPDPAKAADEAAKGKIERALAYMGLEPNQKIQDIRITNAFIGSCTNSRIEDLRAAAAIAKGRKVAEGVVAMVVPGSGLVKEQAEKEGLDRIFIDAGFDWREAGCSMCLGMNPDMLSPGQRCASTSNRNFEGRQGPGGRTHLMSPAMAAAAAIAGHLADARKYSEGERTTSAPVPSVEIAPEEEQHLPPTMQQTPDAADDGVVESAAAPEIAPPVSTASAGMPKFEVVEGTAAPLERANIDTDLIIPARFLKTIKRTGLGVSLFAALRYNADGSEKPDFVLNKPAYRNSKILVVSGGNFGCGSSREHAPWALLDFGIRAVIASSFADIFNNNMYKNGSLPVVLPEEQIAVLIEDAKAEKPLAVDLPKQVVRRANGEEFAFEVDPSRKHYLVNGLDEISLTLQREAEIAAYEKKRSEVWPWLDGKQYRAGKIGVADGAKKASTECPGSLLEPAPRFFLSPSFNLDSQRRHRRSSHGPESDQDALYLHNNYRDANISPTLSATTSASKLDLGEEGPKIIVTRADVRRQSSAYVLAEWETDLRRVLSAPHLQLRESVAAYETLLATAKGYRNALITLSSASTALAGALGECARVKGAGDSGENLMAASGLQYMLANSGQVLVGLCVSDTLYRSFEVPLMTQYDAYVTEIAGRHAEYEELLKEKTSRIRETEAENMRQGKKRTRDLDQFRRALHQLQEQVAEVEVCKRTYYSEVLDGESQMWDMIAGKVALLVRSTLDLSDRLASKSTADPVIEAMLNEHPDPFDSYRLDRDEADVLTVLPPINLVGGTSTPLVSAAKAGDGSGLSTVPEADQTLDDPAEESAPPPQPPLETPRQLAKTPVSVSDVLGLRDPIENGGQPPPAPETPKKSSADAVQTPARLRASSSASGLDAIPTSSISTPDSNADSPALEDSLTDSPSLTEPPSLTIESAPFVPSPGVPTPSRKSPSRLSASEAADPMAGDWTAPVYGRSLSMHDGSEYDSGEVSPL</sequence>
<dbReference type="HAMAP" id="MF_01031">
    <property type="entry name" value="LeuD_type1"/>
    <property type="match status" value="1"/>
</dbReference>
<dbReference type="GO" id="GO:0003861">
    <property type="term" value="F:3-isopropylmalate dehydratase activity"/>
    <property type="evidence" value="ECO:0007669"/>
    <property type="project" value="UniProtKB-EC"/>
</dbReference>
<evidence type="ECO:0000259" key="23">
    <source>
        <dbReference type="PROSITE" id="PS50801"/>
    </source>
</evidence>
<keyword evidence="10" id="KW-0432">Leucine biosynthesis</keyword>
<dbReference type="FunFam" id="3.30.499.10:FF:000007">
    <property type="entry name" value="3-isopropylmalate dehydratase large subunit"/>
    <property type="match status" value="1"/>
</dbReference>
<dbReference type="SUPFAM" id="SSF52016">
    <property type="entry name" value="LeuD/IlvD-like"/>
    <property type="match status" value="1"/>
</dbReference>
<comment type="similarity">
    <text evidence="6">Belongs to the aconitase/IPM isomerase family.</text>
</comment>
<dbReference type="EC" id="4.2.1.33" evidence="8"/>
<dbReference type="InterPro" id="IPR000573">
    <property type="entry name" value="AconitaseA/IPMdHydase_ssu_swvl"/>
</dbReference>
<comment type="similarity">
    <text evidence="7">Belongs to the HAD-like hydrolase superfamily.</text>
</comment>
<evidence type="ECO:0000256" key="4">
    <source>
        <dbReference type="ARBA" id="ARBA00002695"/>
    </source>
</evidence>
<evidence type="ECO:0000256" key="6">
    <source>
        <dbReference type="ARBA" id="ARBA00007185"/>
    </source>
</evidence>
<comment type="caution">
    <text evidence="24">The sequence shown here is derived from an EMBL/GenBank/DDBJ whole genome shotgun (WGS) entry which is preliminary data.</text>
</comment>
<feature type="domain" description="STAS" evidence="23">
    <location>
        <begin position="1"/>
        <end position="80"/>
    </location>
</feature>
<dbReference type="InterPro" id="IPR006355">
    <property type="entry name" value="LHPP/HDHD2"/>
</dbReference>
<dbReference type="SUPFAM" id="SSF53732">
    <property type="entry name" value="Aconitase iron-sulfur domain"/>
    <property type="match status" value="1"/>
</dbReference>
<dbReference type="InterPro" id="IPR036412">
    <property type="entry name" value="HAD-like_sf"/>
</dbReference>
<reference evidence="24 25" key="1">
    <citation type="submission" date="2020-11" db="EMBL/GenBank/DDBJ databases">
        <title>Kefir isolates.</title>
        <authorList>
            <person name="Marcisauskas S."/>
            <person name="Kim Y."/>
            <person name="Blasche S."/>
        </authorList>
    </citation>
    <scope>NUCLEOTIDE SEQUENCE [LARGE SCALE GENOMIC DNA]</scope>
    <source>
        <strain evidence="24 25">KR</strain>
    </source>
</reference>
<dbReference type="InterPro" id="IPR006357">
    <property type="entry name" value="HAD-SF_hydro_IIA"/>
</dbReference>
<dbReference type="PANTHER" id="PTHR43822">
    <property type="entry name" value="HOMOACONITASE, MITOCHONDRIAL-RELATED"/>
    <property type="match status" value="1"/>
</dbReference>
<dbReference type="InterPro" id="IPR015931">
    <property type="entry name" value="Acnase/IPM_dHydase_lsu_aba_1/3"/>
</dbReference>
<name>A0A9P6W0G3_RHOMI</name>
<dbReference type="InterPro" id="IPR015928">
    <property type="entry name" value="Aconitase/3IPM_dehydase_swvl"/>
</dbReference>
<dbReference type="Pfam" id="PF00330">
    <property type="entry name" value="Aconitase"/>
    <property type="match status" value="1"/>
</dbReference>
<accession>A0A9P6W0G3</accession>
<dbReference type="GO" id="GO:0009316">
    <property type="term" value="C:3-isopropylmalate dehydratase complex"/>
    <property type="evidence" value="ECO:0007669"/>
    <property type="project" value="InterPro"/>
</dbReference>
<dbReference type="PROSITE" id="PS50801">
    <property type="entry name" value="STAS"/>
    <property type="match status" value="1"/>
</dbReference>
<evidence type="ECO:0000256" key="17">
    <source>
        <dbReference type="ARBA" id="ARBA00023239"/>
    </source>
</evidence>
<dbReference type="Pfam" id="PF13242">
    <property type="entry name" value="Hydrolase_like"/>
    <property type="match status" value="1"/>
</dbReference>
<evidence type="ECO:0000256" key="11">
    <source>
        <dbReference type="ARBA" id="ARBA00022485"/>
    </source>
</evidence>
<evidence type="ECO:0000256" key="18">
    <source>
        <dbReference type="ARBA" id="ARBA00023304"/>
    </source>
</evidence>
<dbReference type="PANTHER" id="PTHR43822:SF9">
    <property type="entry name" value="3-ISOPROPYLMALATE DEHYDRATASE"/>
    <property type="match status" value="1"/>
</dbReference>
<comment type="cofactor">
    <cofactor evidence="2">
        <name>Mg(2+)</name>
        <dbReference type="ChEBI" id="CHEBI:18420"/>
    </cofactor>
</comment>
<evidence type="ECO:0000256" key="1">
    <source>
        <dbReference type="ARBA" id="ARBA00000491"/>
    </source>
</evidence>
<feature type="region of interest" description="Disordered" evidence="22">
    <location>
        <begin position="1379"/>
        <end position="1569"/>
    </location>
</feature>
<dbReference type="FunFam" id="3.20.19.10:FF:000003">
    <property type="entry name" value="3-isopropylmalate dehydratase small subunit"/>
    <property type="match status" value="1"/>
</dbReference>
<dbReference type="Pfam" id="PF13344">
    <property type="entry name" value="Hydrolase_6"/>
    <property type="match status" value="1"/>
</dbReference>
<dbReference type="CDD" id="cd01577">
    <property type="entry name" value="IPMI_Swivel"/>
    <property type="match status" value="1"/>
</dbReference>
<evidence type="ECO:0000256" key="16">
    <source>
        <dbReference type="ARBA" id="ARBA00023014"/>
    </source>
</evidence>
<dbReference type="NCBIfam" id="NF009116">
    <property type="entry name" value="PRK12466.1"/>
    <property type="match status" value="1"/>
</dbReference>
<dbReference type="NCBIfam" id="NF004016">
    <property type="entry name" value="PRK05478.1"/>
    <property type="match status" value="1"/>
</dbReference>
<dbReference type="Pfam" id="PF00694">
    <property type="entry name" value="Aconitase_C"/>
    <property type="match status" value="1"/>
</dbReference>
<dbReference type="GO" id="GO:0009098">
    <property type="term" value="P:L-leucine biosynthetic process"/>
    <property type="evidence" value="ECO:0007669"/>
    <property type="project" value="UniProtKB-KW"/>
</dbReference>
<dbReference type="InterPro" id="IPR018136">
    <property type="entry name" value="Aconitase_4Fe-4S_BS"/>
</dbReference>
<comment type="catalytic activity">
    <reaction evidence="1">
        <text>(2R,3S)-3-isopropylmalate = (2S)-2-isopropylmalate</text>
        <dbReference type="Rhea" id="RHEA:32287"/>
        <dbReference type="ChEBI" id="CHEBI:1178"/>
        <dbReference type="ChEBI" id="CHEBI:35121"/>
        <dbReference type="EC" id="4.2.1.33"/>
    </reaction>
</comment>
<keyword evidence="17" id="KW-0456">Lyase</keyword>
<dbReference type="CDD" id="cd01583">
    <property type="entry name" value="IPMI"/>
    <property type="match status" value="1"/>
</dbReference>
<comment type="pathway">
    <text evidence="5">Amino-acid biosynthesis; L-leucine biosynthesis; L-leucine from 3-methyl-2-oxobutanoate: step 2/4.</text>
</comment>
<evidence type="ECO:0000256" key="13">
    <source>
        <dbReference type="ARBA" id="ARBA00022723"/>
    </source>
</evidence>
<evidence type="ECO:0000256" key="2">
    <source>
        <dbReference type="ARBA" id="ARBA00001946"/>
    </source>
</evidence>
<dbReference type="InterPro" id="IPR036008">
    <property type="entry name" value="Aconitase_4Fe-4S_dom"/>
</dbReference>
<dbReference type="PRINTS" id="PR00415">
    <property type="entry name" value="ACONITASE"/>
</dbReference>
<comment type="function">
    <text evidence="4">Catalyzes the isomerization between 2-isopropylmalate and 3-isopropylmalate, via the formation of 2-isopropylmaleate.</text>
</comment>
<dbReference type="HAMAP" id="MF_01026">
    <property type="entry name" value="LeuC_type1"/>
    <property type="match status" value="1"/>
</dbReference>
<dbReference type="InterPro" id="IPR023214">
    <property type="entry name" value="HAD_sf"/>
</dbReference>
<evidence type="ECO:0000256" key="21">
    <source>
        <dbReference type="SAM" id="Coils"/>
    </source>
</evidence>